<evidence type="ECO:0000259" key="10">
    <source>
        <dbReference type="Pfam" id="PF00535"/>
    </source>
</evidence>
<dbReference type="Pfam" id="PF00535">
    <property type="entry name" value="Glycos_transf_2"/>
    <property type="match status" value="1"/>
</dbReference>
<evidence type="ECO:0000256" key="5">
    <source>
        <dbReference type="ARBA" id="ARBA00023136"/>
    </source>
</evidence>
<organism evidence="11 12">
    <name type="scientific">Mycobacterium arosiense ATCC BAA-1401 = DSM 45069</name>
    <dbReference type="NCBI Taxonomy" id="1265311"/>
    <lineage>
        <taxon>Bacteria</taxon>
        <taxon>Bacillati</taxon>
        <taxon>Actinomycetota</taxon>
        <taxon>Actinomycetes</taxon>
        <taxon>Mycobacteriales</taxon>
        <taxon>Mycobacteriaceae</taxon>
        <taxon>Mycobacterium</taxon>
        <taxon>Mycobacterium avium complex (MAC)</taxon>
    </lineage>
</organism>
<feature type="domain" description="Glycosyltransferase 2-like" evidence="10">
    <location>
        <begin position="14"/>
        <end position="152"/>
    </location>
</feature>
<evidence type="ECO:0000256" key="6">
    <source>
        <dbReference type="ARBA" id="ARBA00037281"/>
    </source>
</evidence>
<evidence type="ECO:0000256" key="8">
    <source>
        <dbReference type="ARBA" id="ARBA00038120"/>
    </source>
</evidence>
<gene>
    <name evidence="11" type="ORF">BST14_05110</name>
</gene>
<dbReference type="EMBL" id="MVHG01000007">
    <property type="protein sequence ID" value="ORA19430.1"/>
    <property type="molecule type" value="Genomic_DNA"/>
</dbReference>
<evidence type="ECO:0000256" key="7">
    <source>
        <dbReference type="ARBA" id="ARBA00037904"/>
    </source>
</evidence>
<dbReference type="PANTHER" id="PTHR43646:SF2">
    <property type="entry name" value="GLYCOSYLTRANSFERASE 2-LIKE DOMAIN-CONTAINING PROTEIN"/>
    <property type="match status" value="1"/>
</dbReference>
<dbReference type="PANTHER" id="PTHR43646">
    <property type="entry name" value="GLYCOSYLTRANSFERASE"/>
    <property type="match status" value="1"/>
</dbReference>
<comment type="subcellular location">
    <subcellularLocation>
        <location evidence="1">Cell membrane</location>
    </subcellularLocation>
</comment>
<dbReference type="GO" id="GO:0005886">
    <property type="term" value="C:plasma membrane"/>
    <property type="evidence" value="ECO:0007669"/>
    <property type="project" value="UniProtKB-SubCell"/>
</dbReference>
<keyword evidence="4 11" id="KW-0808">Transferase</keyword>
<comment type="function">
    <text evidence="6">Catalyzes the glycosylation of 4,4'-diaponeurosporenoate, i.e. the esterification of glucose at the C1'' position with the carboxyl group of 4,4'-diaponeurosporenic acid, to form glycosyl-4,4'-diaponeurosporenoate. This is a step in the biosynthesis of staphyloxanthin, an orange pigment present in most staphylococci strains.</text>
</comment>
<evidence type="ECO:0000313" key="12">
    <source>
        <dbReference type="Proteomes" id="UP000192707"/>
    </source>
</evidence>
<comment type="caution">
    <text evidence="11">The sequence shown here is derived from an EMBL/GenBank/DDBJ whole genome shotgun (WGS) entry which is preliminary data.</text>
</comment>
<dbReference type="SUPFAM" id="SSF53448">
    <property type="entry name" value="Nucleotide-diphospho-sugar transferases"/>
    <property type="match status" value="1"/>
</dbReference>
<proteinExistence type="inferred from homology"/>
<comment type="pathway">
    <text evidence="7">Carotenoid biosynthesis; staphyloxanthin biosynthesis; staphyloxanthin from farnesyl diphosphate: step 4/5.</text>
</comment>
<dbReference type="RefSeq" id="WP_083063496.1">
    <property type="nucleotide sequence ID" value="NZ_MVHG01000007.1"/>
</dbReference>
<evidence type="ECO:0000256" key="1">
    <source>
        <dbReference type="ARBA" id="ARBA00004236"/>
    </source>
</evidence>
<sequence length="222" mass="23870">MSTAVPCAYDAAAIVIPVHNERAKLPACLRAVLTAALCASIPVHIVVVLDACDDGSEELAGEYGPDVHFIEVGVHNLGTARAVGFGYARSLLRDGARCWFATTDADSRVDPRWLAHQLKSGADIVVGVVRYYEAGPGRPESRHEFVDGDMGFDARAYWHVGGFRTLPTGEKADLIERFEAAGHRIHRHTELSVITPARTEARVLDGFAHLGQLGRSAAGDCA</sequence>
<keyword evidence="3" id="KW-0328">Glycosyltransferase</keyword>
<dbReference type="InterPro" id="IPR001173">
    <property type="entry name" value="Glyco_trans_2-like"/>
</dbReference>
<evidence type="ECO:0000313" key="11">
    <source>
        <dbReference type="EMBL" id="ORA19430.1"/>
    </source>
</evidence>
<name>A0A1W9ZNS4_MYCAI</name>
<evidence type="ECO:0000256" key="9">
    <source>
        <dbReference type="ARBA" id="ARBA00040345"/>
    </source>
</evidence>
<dbReference type="Gene3D" id="3.90.550.10">
    <property type="entry name" value="Spore Coat Polysaccharide Biosynthesis Protein SpsA, Chain A"/>
    <property type="match status" value="1"/>
</dbReference>
<dbReference type="Proteomes" id="UP000192707">
    <property type="component" value="Unassembled WGS sequence"/>
</dbReference>
<keyword evidence="12" id="KW-1185">Reference proteome</keyword>
<dbReference type="AlphaFoldDB" id="A0A1W9ZNS4"/>
<protein>
    <recommendedName>
        <fullName evidence="9">4,4'-diaponeurosporenoate glycosyltransferase</fullName>
    </recommendedName>
</protein>
<evidence type="ECO:0000256" key="2">
    <source>
        <dbReference type="ARBA" id="ARBA00022475"/>
    </source>
</evidence>
<evidence type="ECO:0000256" key="4">
    <source>
        <dbReference type="ARBA" id="ARBA00022679"/>
    </source>
</evidence>
<dbReference type="GO" id="GO:0016757">
    <property type="term" value="F:glycosyltransferase activity"/>
    <property type="evidence" value="ECO:0007669"/>
    <property type="project" value="UniProtKB-KW"/>
</dbReference>
<comment type="similarity">
    <text evidence="8">Belongs to the glycosyltransferase 2 family. CrtQ subfamily.</text>
</comment>
<keyword evidence="2" id="KW-1003">Cell membrane</keyword>
<evidence type="ECO:0000256" key="3">
    <source>
        <dbReference type="ARBA" id="ARBA00022676"/>
    </source>
</evidence>
<keyword evidence="5" id="KW-0472">Membrane</keyword>
<dbReference type="InterPro" id="IPR029044">
    <property type="entry name" value="Nucleotide-diphossugar_trans"/>
</dbReference>
<reference evidence="11 12" key="1">
    <citation type="submission" date="2016-12" db="EMBL/GenBank/DDBJ databases">
        <title>The new phylogeny of genus Mycobacterium.</title>
        <authorList>
            <person name="Tortoli E."/>
            <person name="Trovato A."/>
            <person name="Cirillo D.M."/>
        </authorList>
    </citation>
    <scope>NUCLEOTIDE SEQUENCE [LARGE SCALE GENOMIC DNA]</scope>
    <source>
        <strain evidence="11 12">DSM 45069</strain>
    </source>
</reference>
<accession>A0A1W9ZNS4</accession>